<evidence type="ECO:0000313" key="5">
    <source>
        <dbReference type="Proteomes" id="UP000030655"/>
    </source>
</evidence>
<keyword evidence="5" id="KW-1185">Reference proteome</keyword>
<proteinExistence type="predicted"/>
<dbReference type="STRING" id="1288291.A0A059F1W5"/>
<dbReference type="InterPro" id="IPR001593">
    <property type="entry name" value="Ribosomal_eS1"/>
</dbReference>
<dbReference type="HOGENOM" id="CLU_062507_0_1_1"/>
<evidence type="ECO:0008006" key="6">
    <source>
        <dbReference type="Google" id="ProtNLM"/>
    </source>
</evidence>
<dbReference type="GO" id="GO:1990904">
    <property type="term" value="C:ribonucleoprotein complex"/>
    <property type="evidence" value="ECO:0007669"/>
    <property type="project" value="UniProtKB-KW"/>
</dbReference>
<dbReference type="Proteomes" id="UP000030655">
    <property type="component" value="Unassembled WGS sequence"/>
</dbReference>
<dbReference type="VEuPathDB" id="MicrosporidiaDB:H312_01380"/>
<dbReference type="PANTHER" id="PTHR11830">
    <property type="entry name" value="40S RIBOSOMAL PROTEIN S3A"/>
    <property type="match status" value="1"/>
</dbReference>
<name>A0A059F1W5_9MICR</name>
<dbReference type="SMART" id="SM01397">
    <property type="entry name" value="Ribosomal_S3Ae"/>
    <property type="match status" value="1"/>
</dbReference>
<keyword evidence="2" id="KW-0689">Ribosomal protein</keyword>
<reference evidence="4 5" key="2">
    <citation type="submission" date="2014-03" db="EMBL/GenBank/DDBJ databases">
        <title>The Genome Sequence of Anncaliia algerae insect isolate PRA339.</title>
        <authorList>
            <consortium name="The Broad Institute Genome Sequencing Platform"/>
            <consortium name="The Broad Institute Genome Sequencing Center for Infectious Disease"/>
            <person name="Cuomo C."/>
            <person name="Becnel J."/>
            <person name="Sanscrainte N."/>
            <person name="Walker B."/>
            <person name="Young S.K."/>
            <person name="Zeng Q."/>
            <person name="Gargeya S."/>
            <person name="Fitzgerald M."/>
            <person name="Haas B."/>
            <person name="Abouelleil A."/>
            <person name="Alvarado L."/>
            <person name="Arachchi H.M."/>
            <person name="Berlin A.M."/>
            <person name="Chapman S.B."/>
            <person name="Dewar J."/>
            <person name="Goldberg J."/>
            <person name="Griggs A."/>
            <person name="Gujja S."/>
            <person name="Hansen M."/>
            <person name="Howarth C."/>
            <person name="Imamovic A."/>
            <person name="Larimer J."/>
            <person name="McCowan C."/>
            <person name="Murphy C."/>
            <person name="Neiman D."/>
            <person name="Pearson M."/>
            <person name="Priest M."/>
            <person name="Roberts A."/>
            <person name="Saif S."/>
            <person name="Shea T."/>
            <person name="Sisk P."/>
            <person name="Sykes S."/>
            <person name="Wortman J."/>
            <person name="Nusbaum C."/>
            <person name="Birren B."/>
        </authorList>
    </citation>
    <scope>NUCLEOTIDE SEQUENCE [LARGE SCALE GENOMIC DNA]</scope>
    <source>
        <strain evidence="4 5">PRA339</strain>
    </source>
</reference>
<dbReference type="GO" id="GO:0003735">
    <property type="term" value="F:structural constituent of ribosome"/>
    <property type="evidence" value="ECO:0007669"/>
    <property type="project" value="InterPro"/>
</dbReference>
<dbReference type="AlphaFoldDB" id="A0A059F1W5"/>
<protein>
    <recommendedName>
        <fullName evidence="6">40S ribosomal protein S1</fullName>
    </recommendedName>
</protein>
<evidence type="ECO:0000256" key="2">
    <source>
        <dbReference type="ARBA" id="ARBA00022980"/>
    </source>
</evidence>
<evidence type="ECO:0000256" key="1">
    <source>
        <dbReference type="ARBA" id="ARBA00022490"/>
    </source>
</evidence>
<sequence length="218" mass="25177">MKKGLKKKPVDNFSKKEWYTLKVPDLFVKNEVGKTLVTKHTTKSLHEKAMIGRNFEVSQGDLNPNDEINSSKKFRFVITNINGVIANSEFNGMELTKDMKKGIIRKWHTLVKAHQDVKTKDGYELRIFVMGVTRKRAKDTKKTCYAKTSDVKRVRRIIFDLIDSQFSELELSKVIKLLQTDNFGKEVEKKTYSIVPLQNVVISKVKVISRPKKSEENN</sequence>
<organism evidence="4 5">
    <name type="scientific">Anncaliia algerae PRA339</name>
    <dbReference type="NCBI Taxonomy" id="1288291"/>
    <lineage>
        <taxon>Eukaryota</taxon>
        <taxon>Fungi</taxon>
        <taxon>Fungi incertae sedis</taxon>
        <taxon>Microsporidia</taxon>
        <taxon>Tubulinosematoidea</taxon>
        <taxon>Tubulinosematidae</taxon>
        <taxon>Anncaliia</taxon>
    </lineage>
</organism>
<reference evidence="5" key="1">
    <citation type="submission" date="2013-02" db="EMBL/GenBank/DDBJ databases">
        <authorList>
            <consortium name="The Broad Institute Genome Sequencing Platform"/>
            <person name="Cuomo C."/>
            <person name="Becnel J."/>
            <person name="Sanscrainte N."/>
            <person name="Walker B."/>
            <person name="Young S.K."/>
            <person name="Zeng Q."/>
            <person name="Gargeya S."/>
            <person name="Fitzgerald M."/>
            <person name="Haas B."/>
            <person name="Abouelleil A."/>
            <person name="Alvarado L."/>
            <person name="Arachchi H.M."/>
            <person name="Berlin A.M."/>
            <person name="Chapman S.B."/>
            <person name="Dewar J."/>
            <person name="Goldberg J."/>
            <person name="Griggs A."/>
            <person name="Gujja S."/>
            <person name="Hansen M."/>
            <person name="Howarth C."/>
            <person name="Imamovic A."/>
            <person name="Larimer J."/>
            <person name="McCowan C."/>
            <person name="Murphy C."/>
            <person name="Neiman D."/>
            <person name="Pearson M."/>
            <person name="Priest M."/>
            <person name="Roberts A."/>
            <person name="Saif S."/>
            <person name="Shea T."/>
            <person name="Sisk P."/>
            <person name="Sykes S."/>
            <person name="Wortman J."/>
            <person name="Nusbaum C."/>
            <person name="Birren B."/>
        </authorList>
    </citation>
    <scope>NUCLEOTIDE SEQUENCE [LARGE SCALE GENOMIC DNA]</scope>
    <source>
        <strain evidence="5">PRA339</strain>
    </source>
</reference>
<evidence type="ECO:0000256" key="3">
    <source>
        <dbReference type="ARBA" id="ARBA00023274"/>
    </source>
</evidence>
<keyword evidence="1" id="KW-0963">Cytoplasm</keyword>
<keyword evidence="3" id="KW-0687">Ribonucleoprotein</keyword>
<dbReference type="GO" id="GO:0006412">
    <property type="term" value="P:translation"/>
    <property type="evidence" value="ECO:0007669"/>
    <property type="project" value="InterPro"/>
</dbReference>
<dbReference type="EMBL" id="KK365148">
    <property type="protein sequence ID" value="KCZ81170.1"/>
    <property type="molecule type" value="Genomic_DNA"/>
</dbReference>
<dbReference type="Pfam" id="PF01015">
    <property type="entry name" value="Ribosomal_S3Ae"/>
    <property type="match status" value="1"/>
</dbReference>
<gene>
    <name evidence="4" type="ORF">H312_01380</name>
</gene>
<evidence type="ECO:0000313" key="4">
    <source>
        <dbReference type="EMBL" id="KCZ81170.1"/>
    </source>
</evidence>
<dbReference type="GO" id="GO:0005840">
    <property type="term" value="C:ribosome"/>
    <property type="evidence" value="ECO:0007669"/>
    <property type="project" value="UniProtKB-KW"/>
</dbReference>
<accession>A0A059F1W5</accession>
<dbReference type="OrthoDB" id="9834376at2759"/>